<evidence type="ECO:0000259" key="3">
    <source>
        <dbReference type="Pfam" id="PF04389"/>
    </source>
</evidence>
<dbReference type="GO" id="GO:0016603">
    <property type="term" value="F:glutaminyl-peptide cyclotransferase activity"/>
    <property type="evidence" value="ECO:0007669"/>
    <property type="project" value="TreeGrafter"/>
</dbReference>
<evidence type="ECO:0000256" key="2">
    <source>
        <dbReference type="ARBA" id="ARBA00023315"/>
    </source>
</evidence>
<dbReference type="SUPFAM" id="SSF53187">
    <property type="entry name" value="Zn-dependent exopeptidases"/>
    <property type="match status" value="1"/>
</dbReference>
<gene>
    <name evidence="4" type="ORF">METZ01_LOCUS62441</name>
</gene>
<dbReference type="Pfam" id="PF04389">
    <property type="entry name" value="Peptidase_M28"/>
    <property type="match status" value="1"/>
</dbReference>
<evidence type="ECO:0000313" key="4">
    <source>
        <dbReference type="EMBL" id="SVA09587.1"/>
    </source>
</evidence>
<evidence type="ECO:0000256" key="1">
    <source>
        <dbReference type="ARBA" id="ARBA00022679"/>
    </source>
</evidence>
<sequence>MGQNAPPFDGNRAMNLLHTQCEFGPRFPESEGHLKMKKFLVNFLQPLTDSLYVMDEKISHPYQRHYITLTNYLARFNLFANYRIMIMAHWDTREFADQDPNPENQSLPILGANDGASGVAVLLTLAEILHTLPLLNIGVDLLFVDGEDMGHSGDPDKFGLGTQAFARHVPEPRPQFAICLDMIGDQDQHFPIEQFSLQQAPDLVQAIWTLANELGYTQFENRMGQAIMDDHYYLYKYSKIPAIDIIDFEYPNKDVNYWHTLQDIPQNCSAKSLEAVGSVITHFIYSQDEGIKE</sequence>
<organism evidence="4">
    <name type="scientific">marine metagenome</name>
    <dbReference type="NCBI Taxonomy" id="408172"/>
    <lineage>
        <taxon>unclassified sequences</taxon>
        <taxon>metagenomes</taxon>
        <taxon>ecological metagenomes</taxon>
    </lineage>
</organism>
<keyword evidence="2" id="KW-0012">Acyltransferase</keyword>
<dbReference type="GO" id="GO:0008270">
    <property type="term" value="F:zinc ion binding"/>
    <property type="evidence" value="ECO:0007669"/>
    <property type="project" value="TreeGrafter"/>
</dbReference>
<protein>
    <recommendedName>
        <fullName evidence="3">Peptidase M28 domain-containing protein</fullName>
    </recommendedName>
</protein>
<feature type="domain" description="Peptidase M28" evidence="3">
    <location>
        <begin position="81"/>
        <end position="283"/>
    </location>
</feature>
<dbReference type="Gene3D" id="3.40.630.10">
    <property type="entry name" value="Zn peptidases"/>
    <property type="match status" value="1"/>
</dbReference>
<reference evidence="4" key="1">
    <citation type="submission" date="2018-05" db="EMBL/GenBank/DDBJ databases">
        <authorList>
            <person name="Lanie J.A."/>
            <person name="Ng W.-L."/>
            <person name="Kazmierczak K.M."/>
            <person name="Andrzejewski T.M."/>
            <person name="Davidsen T.M."/>
            <person name="Wayne K.J."/>
            <person name="Tettelin H."/>
            <person name="Glass J.I."/>
            <person name="Rusch D."/>
            <person name="Podicherti R."/>
            <person name="Tsui H.-C.T."/>
            <person name="Winkler M.E."/>
        </authorList>
    </citation>
    <scope>NUCLEOTIDE SEQUENCE</scope>
</reference>
<dbReference type="AlphaFoldDB" id="A0A381T4N2"/>
<proteinExistence type="predicted"/>
<accession>A0A381T4N2</accession>
<keyword evidence="1" id="KW-0808">Transferase</keyword>
<dbReference type="EMBL" id="UINC01003830">
    <property type="protein sequence ID" value="SVA09587.1"/>
    <property type="molecule type" value="Genomic_DNA"/>
</dbReference>
<dbReference type="PANTHER" id="PTHR12283">
    <property type="entry name" value="GLUTAMINYL-PEPTIDE CYCLOTRANSFERASE"/>
    <property type="match status" value="1"/>
</dbReference>
<dbReference type="InterPro" id="IPR007484">
    <property type="entry name" value="Peptidase_M28"/>
</dbReference>
<name>A0A381T4N2_9ZZZZ</name>
<dbReference type="PANTHER" id="PTHR12283:SF6">
    <property type="entry name" value="GLUTAMINYL-PEPTIDE CYCLOTRANSFERASE-RELATED"/>
    <property type="match status" value="1"/>
</dbReference>
<dbReference type="InterPro" id="IPR040234">
    <property type="entry name" value="QC/QCL"/>
</dbReference>